<dbReference type="InterPro" id="IPR040079">
    <property type="entry name" value="Glutathione_S-Trfase"/>
</dbReference>
<dbReference type="InterPro" id="IPR010987">
    <property type="entry name" value="Glutathione-S-Trfase_C-like"/>
</dbReference>
<dbReference type="Gene3D" id="3.40.30.10">
    <property type="entry name" value="Glutaredoxin"/>
    <property type="match status" value="1"/>
</dbReference>
<keyword evidence="4" id="KW-1185">Reference proteome</keyword>
<reference evidence="3" key="1">
    <citation type="submission" date="2022-11" db="EMBL/GenBank/DDBJ databases">
        <title>Minimal conservation of predation-associated metabolite biosynthetic gene clusters underscores biosynthetic potential of Myxococcota including descriptions for ten novel species: Archangium lansinium sp. nov., Myxococcus landrumus sp. nov., Nannocystis bai.</title>
        <authorList>
            <person name="Ahearne A."/>
            <person name="Stevens C."/>
            <person name="Dowd S."/>
        </authorList>
    </citation>
    <scope>NUCLEOTIDE SEQUENCE</scope>
    <source>
        <strain evidence="3">Fl3</strain>
    </source>
</reference>
<dbReference type="SUPFAM" id="SSF52833">
    <property type="entry name" value="Thioredoxin-like"/>
    <property type="match status" value="1"/>
</dbReference>
<dbReference type="SUPFAM" id="SSF47616">
    <property type="entry name" value="GST C-terminal domain-like"/>
    <property type="match status" value="1"/>
</dbReference>
<proteinExistence type="predicted"/>
<accession>A0ABY7H9R4</accession>
<dbReference type="PROSITE" id="PS50404">
    <property type="entry name" value="GST_NTER"/>
    <property type="match status" value="1"/>
</dbReference>
<dbReference type="CDD" id="cd00570">
    <property type="entry name" value="GST_N_family"/>
    <property type="match status" value="1"/>
</dbReference>
<evidence type="ECO:0000313" key="3">
    <source>
        <dbReference type="EMBL" id="WAS95779.1"/>
    </source>
</evidence>
<dbReference type="RefSeq" id="WP_269038123.1">
    <property type="nucleotide sequence ID" value="NZ_CP114040.1"/>
</dbReference>
<dbReference type="Gene3D" id="1.20.1050.10">
    <property type="match status" value="1"/>
</dbReference>
<feature type="domain" description="GST C-terminal" evidence="2">
    <location>
        <begin position="89"/>
        <end position="215"/>
    </location>
</feature>
<feature type="domain" description="GST N-terminal" evidence="1">
    <location>
        <begin position="1"/>
        <end position="83"/>
    </location>
</feature>
<dbReference type="SFLD" id="SFLDG00358">
    <property type="entry name" value="Main_(cytGST)"/>
    <property type="match status" value="1"/>
</dbReference>
<sequence length="229" mass="25978">MALTFYFHPLSSYCHKVLLALYENETPFAARIVDLGDADERARYRELSPMLKIPALTDEAAGRTVIETSIIIEYLDRHHPGPRPLFPREEAQALEARLWDRLFDAYVMTPMAKIVADRLRGEGERDPRGVAEAKATLGQAYDMIERQLAGRTWAIGEAFTVADCAAAPALFYAATLVPFETTHPNLAAYFERLLARPSNQRVLAEARPWFRYYPYREALPARFLGEVEA</sequence>
<dbReference type="EMBL" id="CP114040">
    <property type="protein sequence ID" value="WAS95779.1"/>
    <property type="molecule type" value="Genomic_DNA"/>
</dbReference>
<dbReference type="InterPro" id="IPR004045">
    <property type="entry name" value="Glutathione_S-Trfase_N"/>
</dbReference>
<gene>
    <name evidence="3" type="ORF">O0S08_06415</name>
</gene>
<dbReference type="Pfam" id="PF13417">
    <property type="entry name" value="GST_N_3"/>
    <property type="match status" value="1"/>
</dbReference>
<evidence type="ECO:0000259" key="2">
    <source>
        <dbReference type="PROSITE" id="PS50405"/>
    </source>
</evidence>
<dbReference type="InterPro" id="IPR036282">
    <property type="entry name" value="Glutathione-S-Trfase_C_sf"/>
</dbReference>
<dbReference type="InterPro" id="IPR036249">
    <property type="entry name" value="Thioredoxin-like_sf"/>
</dbReference>
<dbReference type="PROSITE" id="PS50405">
    <property type="entry name" value="GST_CTER"/>
    <property type="match status" value="1"/>
</dbReference>
<dbReference type="Pfam" id="PF00043">
    <property type="entry name" value="GST_C"/>
    <property type="match status" value="1"/>
</dbReference>
<organism evidence="3 4">
    <name type="scientific">Nannocystis punicea</name>
    <dbReference type="NCBI Taxonomy" id="2995304"/>
    <lineage>
        <taxon>Bacteria</taxon>
        <taxon>Pseudomonadati</taxon>
        <taxon>Myxococcota</taxon>
        <taxon>Polyangia</taxon>
        <taxon>Nannocystales</taxon>
        <taxon>Nannocystaceae</taxon>
        <taxon>Nannocystis</taxon>
    </lineage>
</organism>
<dbReference type="SFLD" id="SFLDS00019">
    <property type="entry name" value="Glutathione_Transferase_(cytos"/>
    <property type="match status" value="1"/>
</dbReference>
<name>A0ABY7H9R4_9BACT</name>
<dbReference type="PANTHER" id="PTHR44051">
    <property type="entry name" value="GLUTATHIONE S-TRANSFERASE-RELATED"/>
    <property type="match status" value="1"/>
</dbReference>
<evidence type="ECO:0000259" key="1">
    <source>
        <dbReference type="PROSITE" id="PS50404"/>
    </source>
</evidence>
<evidence type="ECO:0000313" key="4">
    <source>
        <dbReference type="Proteomes" id="UP001164459"/>
    </source>
</evidence>
<dbReference type="Proteomes" id="UP001164459">
    <property type="component" value="Chromosome"/>
</dbReference>
<protein>
    <submittedName>
        <fullName evidence="3">Glutathione S-transferase family protein</fullName>
    </submittedName>
</protein>
<dbReference type="InterPro" id="IPR004046">
    <property type="entry name" value="GST_C"/>
</dbReference>
<dbReference type="PANTHER" id="PTHR44051:SF8">
    <property type="entry name" value="GLUTATHIONE S-TRANSFERASE GSTA"/>
    <property type="match status" value="1"/>
</dbReference>